<accession>Q5UWK6</accession>
<reference evidence="1 2" key="1">
    <citation type="journal article" date="2004" name="Genome Res.">
        <title>Genome sequence of Haloarcula marismortui: a halophilic archaeon from the Dead Sea.</title>
        <authorList>
            <person name="Baliga N.S."/>
            <person name="Bonneau R."/>
            <person name="Facciotti M.T."/>
            <person name="Pan M."/>
            <person name="Glusman G."/>
            <person name="Deutsch E.W."/>
            <person name="Shannon P."/>
            <person name="Chiu Y."/>
            <person name="Weng R.S."/>
            <person name="Gan R.R."/>
            <person name="Hung P."/>
            <person name="Date S.V."/>
            <person name="Marcotte E."/>
            <person name="Hood L."/>
            <person name="Ng W.V."/>
        </authorList>
    </citation>
    <scope>NUCLEOTIDE SEQUENCE [LARGE SCALE GENOMIC DNA]</scope>
    <source>
        <strain evidence="2">ATCC 43049 / DSM 3752 / JCM 8966 / VKM B-1809</strain>
    </source>
</reference>
<gene>
    <name evidence="1" type="ordered locus">rrnB0158</name>
</gene>
<evidence type="ECO:0000313" key="1">
    <source>
        <dbReference type="EMBL" id="AAV48347.1"/>
    </source>
</evidence>
<sequence length="170" mass="19438">MASPQIDVDEIVATLEQIRQRGHSAHTVFRDWVNLMMFALQDRDDPYLEIVDDYRERGDMDYPDEQRSVDLFAKAFGQLQERMAATDADVLGAVYEEYGMSSDAFGQHFTPHSVCRRWPKSPASETRMILRTDRQFVTQPVGAVEHCWSPVESSQTPCLSGKIRTHSVPE</sequence>
<keyword evidence="2" id="KW-1185">Reference proteome</keyword>
<protein>
    <submittedName>
        <fullName evidence="1">Uncharacterized protein</fullName>
    </submittedName>
</protein>
<dbReference type="Proteomes" id="UP000001169">
    <property type="component" value="Chromosome II"/>
</dbReference>
<dbReference type="PaxDb" id="272569-rrnB0158"/>
<evidence type="ECO:0000313" key="2">
    <source>
        <dbReference type="Proteomes" id="UP000001169"/>
    </source>
</evidence>
<dbReference type="EnsemblBacteria" id="AAV48347">
    <property type="protein sequence ID" value="AAV48347"/>
    <property type="gene ID" value="rrnB0158"/>
</dbReference>
<name>Q5UWK6_HALMA</name>
<dbReference type="STRING" id="272569.rrnB0158"/>
<dbReference type="KEGG" id="hma:rrnB0158"/>
<dbReference type="EMBL" id="AY596298">
    <property type="protein sequence ID" value="AAV48347.1"/>
    <property type="molecule type" value="Genomic_DNA"/>
</dbReference>
<proteinExistence type="predicted"/>
<organism evidence="1 2">
    <name type="scientific">Haloarcula marismortui (strain ATCC 43049 / DSM 3752 / JCM 8966 / VKM B-1809)</name>
    <name type="common">Halobacterium marismortui</name>
    <dbReference type="NCBI Taxonomy" id="272569"/>
    <lineage>
        <taxon>Archaea</taxon>
        <taxon>Methanobacteriati</taxon>
        <taxon>Methanobacteriota</taxon>
        <taxon>Stenosarchaea group</taxon>
        <taxon>Halobacteria</taxon>
        <taxon>Halobacteriales</taxon>
        <taxon>Haloarculaceae</taxon>
        <taxon>Haloarcula</taxon>
    </lineage>
</organism>
<dbReference type="HOGENOM" id="CLU_1567090_0_0_2"/>
<dbReference type="AlphaFoldDB" id="Q5UWK6"/>
<dbReference type="PATRIC" id="fig|272569.17.peg.4177"/>